<feature type="region of interest" description="Disordered" evidence="2">
    <location>
        <begin position="848"/>
        <end position="871"/>
    </location>
</feature>
<feature type="compositionally biased region" description="Gly residues" evidence="2">
    <location>
        <begin position="292"/>
        <end position="301"/>
    </location>
</feature>
<protein>
    <submittedName>
        <fullName evidence="5">Uncharacterized protein</fullName>
    </submittedName>
</protein>
<dbReference type="GO" id="GO:0031012">
    <property type="term" value="C:extracellular matrix"/>
    <property type="evidence" value="ECO:0007669"/>
    <property type="project" value="TreeGrafter"/>
</dbReference>
<feature type="region of interest" description="Disordered" evidence="2">
    <location>
        <begin position="427"/>
        <end position="519"/>
    </location>
</feature>
<feature type="compositionally biased region" description="Basic and acidic residues" evidence="2">
    <location>
        <begin position="1068"/>
        <end position="1078"/>
    </location>
</feature>
<keyword evidence="6" id="KW-1185">Reference proteome</keyword>
<feature type="domain" description="Collagenase NC10/endostatin" evidence="3">
    <location>
        <begin position="879"/>
        <end position="1050"/>
    </location>
</feature>
<evidence type="ECO:0000256" key="2">
    <source>
        <dbReference type="SAM" id="MobiDB-lite"/>
    </source>
</evidence>
<dbReference type="EMBL" id="OV170228">
    <property type="protein sequence ID" value="CAH0729564.1"/>
    <property type="molecule type" value="Genomic_DNA"/>
</dbReference>
<feature type="compositionally biased region" description="Basic and acidic residues" evidence="2">
    <location>
        <begin position="450"/>
        <end position="474"/>
    </location>
</feature>
<feature type="compositionally biased region" description="Basic residues" evidence="2">
    <location>
        <begin position="1055"/>
        <end position="1067"/>
    </location>
</feature>
<dbReference type="OrthoDB" id="5983381at2759"/>
<feature type="compositionally biased region" description="Low complexity" evidence="2">
    <location>
        <begin position="327"/>
        <end position="342"/>
    </location>
</feature>
<dbReference type="AlphaFoldDB" id="A0A8J9YEL6"/>
<feature type="compositionally biased region" description="Basic and acidic residues" evidence="2">
    <location>
        <begin position="253"/>
        <end position="282"/>
    </location>
</feature>
<evidence type="ECO:0000313" key="6">
    <source>
        <dbReference type="Proteomes" id="UP000838878"/>
    </source>
</evidence>
<dbReference type="SUPFAM" id="SSF49899">
    <property type="entry name" value="Concanavalin A-like lectins/glucanases"/>
    <property type="match status" value="1"/>
</dbReference>
<feature type="region of interest" description="Disordered" evidence="2">
    <location>
        <begin position="549"/>
        <end position="768"/>
    </location>
</feature>
<feature type="compositionally biased region" description="Basic and acidic residues" evidence="2">
    <location>
        <begin position="659"/>
        <end position="668"/>
    </location>
</feature>
<gene>
    <name evidence="5" type="ORF">BINO364_LOCUS14636</name>
</gene>
<dbReference type="InterPro" id="IPR010515">
    <property type="entry name" value="Collagenase_NC10/endostatin"/>
</dbReference>
<sequence>MTEILYIWLSINNVDAKLYKYDLLQEMIDYDSDFFEYVDDKKSAVTLTDDKFISIPISELSTSMTELDTSFEIIAVVTLSRKKSCLFSISTEDTIVLELCFTPSDEVLMRISLDSDSFDSRKTFLHVLNEEEKSTTLILQVDVDSVSLYANCKLIDSQSLEIRLKSLSIPEESNLIFGKIDKLDSNFFDGQIQKLQIFSNSSYEGRFSVCDSGLKLPDSIDDKEASVSAFTKSPDTTEDEPDDDSDTDMLEYSTEKLDKWDKGEKGDKGDRGDRGEKGDKGEGTIGSIGPQGPIGPGGHQGPPGEKGAEGACQCSELVVTKLLSTMPEMRGPPGEPGPQGEDGAQGMPGLTGLQGIQGEMGPRGFDGEKGKPGDNGLPGKDGERGSKGEPGRNGDPGPPGPEGPMGPPGPPGEAYKEIEEAKMPIAGEKGDIGPIGPPGSPGPKGIQGSKGEKGEEGLKGDKGEQVIIRDKGLDGKPGPPGKPGETGQNGIPGQPGTHGRHGEKGEKGDKGDKGEQGLPGITAKLSDILYDDMDPIEKEAVIEKLRGYKGDKGESGHKGDIGDTGDRGPKGSAGNDGLQGPPGEKGAHGHKGDPGPEGPKGLRGNTGEPGPPGNVPTSAISLMKGPKGDQGEIGKTGPRGPNGHPGKKGPAGPRGYKGAKGEPGETGHKGATGYKGEVGPVGPKGEKGETPLVDTAKLKGDKGERGETGKSGQDGKPGKPGTCEESNFLTVTGPPGPPGPPGPSGPPGPPGSPGISITGPKGEPGGIISKSTLYAFNDVNNDSNTSNEDDDFYTAATVIYKTSTALFKRTSITPLGTLAYILQEKILLLKVENGWQYVLMGSFLQTRDSHTSTSSPKFHRTTEPTNPTEGVKSSDNYIRLVALNEPYPGNMLTTTNRTGRSAAEQECYKQAQKFHKRSTFVPFISNNVVDLISIVKSIQDRHVPVVNLYGSVLFDSWSSMFNGSGAPLLSTTSIYSFNGKNVFIDPTWPTKALWHGSTSFGIRAKRASCEEWQSDSSLSHGAASTLYSNRLLEQEQYSCDNKLIVLCVETTSNARRKLRHPHPKSRKRPNDHNIETFDNRIQPGL</sequence>
<feature type="region of interest" description="Disordered" evidence="2">
    <location>
        <begin position="326"/>
        <end position="415"/>
    </location>
</feature>
<dbReference type="InterPro" id="IPR016186">
    <property type="entry name" value="C-type_lectin-like/link_sf"/>
</dbReference>
<dbReference type="GO" id="GO:0005615">
    <property type="term" value="C:extracellular space"/>
    <property type="evidence" value="ECO:0007669"/>
    <property type="project" value="TreeGrafter"/>
</dbReference>
<proteinExistence type="predicted"/>
<feature type="compositionally biased region" description="Acidic residues" evidence="2">
    <location>
        <begin position="236"/>
        <end position="249"/>
    </location>
</feature>
<feature type="compositionally biased region" description="Basic and acidic residues" evidence="2">
    <location>
        <begin position="585"/>
        <end position="594"/>
    </location>
</feature>
<evidence type="ECO:0000259" key="4">
    <source>
        <dbReference type="Pfam" id="PF20010"/>
    </source>
</evidence>
<dbReference type="Gene3D" id="2.60.120.200">
    <property type="match status" value="1"/>
</dbReference>
<dbReference type="Pfam" id="PF01391">
    <property type="entry name" value="Collagen"/>
    <property type="match status" value="3"/>
</dbReference>
<feature type="compositionally biased region" description="Basic and acidic residues" evidence="2">
    <location>
        <begin position="549"/>
        <end position="569"/>
    </location>
</feature>
<feature type="compositionally biased region" description="Pro residues" evidence="2">
    <location>
        <begin position="396"/>
        <end position="411"/>
    </location>
</feature>
<feature type="compositionally biased region" description="Basic and acidic residues" evidence="2">
    <location>
        <begin position="696"/>
        <end position="708"/>
    </location>
</feature>
<evidence type="ECO:0000313" key="5">
    <source>
        <dbReference type="EMBL" id="CAH0729564.1"/>
    </source>
</evidence>
<reference evidence="5" key="1">
    <citation type="submission" date="2021-12" db="EMBL/GenBank/DDBJ databases">
        <authorList>
            <person name="Martin H S."/>
        </authorList>
    </citation>
    <scope>NUCLEOTIDE SEQUENCE</scope>
</reference>
<dbReference type="Proteomes" id="UP000838878">
    <property type="component" value="Chromosome 8"/>
</dbReference>
<feature type="region of interest" description="Disordered" evidence="2">
    <location>
        <begin position="1055"/>
        <end position="1085"/>
    </location>
</feature>
<dbReference type="InterPro" id="IPR016187">
    <property type="entry name" value="CTDL_fold"/>
</dbReference>
<feature type="compositionally biased region" description="Pro residues" evidence="2">
    <location>
        <begin position="734"/>
        <end position="752"/>
    </location>
</feature>
<dbReference type="PANTHER" id="PTHR24023">
    <property type="entry name" value="COLLAGEN ALPHA"/>
    <property type="match status" value="1"/>
</dbReference>
<dbReference type="Pfam" id="PF20010">
    <property type="entry name" value="Collagen_trimer"/>
    <property type="match status" value="1"/>
</dbReference>
<feature type="region of interest" description="Disordered" evidence="2">
    <location>
        <begin position="225"/>
        <end position="310"/>
    </location>
</feature>
<dbReference type="SUPFAM" id="SSF56436">
    <property type="entry name" value="C-type lectin-like"/>
    <property type="match status" value="1"/>
</dbReference>
<dbReference type="InterPro" id="IPR008160">
    <property type="entry name" value="Collagen"/>
</dbReference>
<dbReference type="Gene3D" id="3.40.1620.70">
    <property type="match status" value="1"/>
</dbReference>
<organism evidence="5 6">
    <name type="scientific">Brenthis ino</name>
    <name type="common">lesser marbled fritillary</name>
    <dbReference type="NCBI Taxonomy" id="405034"/>
    <lineage>
        <taxon>Eukaryota</taxon>
        <taxon>Metazoa</taxon>
        <taxon>Ecdysozoa</taxon>
        <taxon>Arthropoda</taxon>
        <taxon>Hexapoda</taxon>
        <taxon>Insecta</taxon>
        <taxon>Pterygota</taxon>
        <taxon>Neoptera</taxon>
        <taxon>Endopterygota</taxon>
        <taxon>Lepidoptera</taxon>
        <taxon>Glossata</taxon>
        <taxon>Ditrysia</taxon>
        <taxon>Papilionoidea</taxon>
        <taxon>Nymphalidae</taxon>
        <taxon>Heliconiinae</taxon>
        <taxon>Argynnini</taxon>
        <taxon>Brenthis</taxon>
    </lineage>
</organism>
<dbReference type="PANTHER" id="PTHR24023:SF1082">
    <property type="entry name" value="COLLAGEN TRIPLE HELIX REPEAT"/>
    <property type="match status" value="1"/>
</dbReference>
<evidence type="ECO:0000256" key="1">
    <source>
        <dbReference type="ARBA" id="ARBA00023119"/>
    </source>
</evidence>
<feature type="compositionally biased region" description="Basic and acidic residues" evidence="2">
    <location>
        <begin position="500"/>
        <end position="515"/>
    </location>
</feature>
<feature type="non-terminal residue" evidence="5">
    <location>
        <position position="1085"/>
    </location>
</feature>
<dbReference type="InterPro" id="IPR013320">
    <property type="entry name" value="ConA-like_dom_sf"/>
</dbReference>
<dbReference type="InterPro" id="IPR045463">
    <property type="entry name" value="XV/XVIII_trimerization_dom"/>
</dbReference>
<dbReference type="InterPro" id="IPR050149">
    <property type="entry name" value="Collagen_superfamily"/>
</dbReference>
<dbReference type="Pfam" id="PF06482">
    <property type="entry name" value="Endostatin"/>
    <property type="match status" value="1"/>
</dbReference>
<feature type="domain" description="Collagen type XV/XVIII trimerization" evidence="4">
    <location>
        <begin position="798"/>
        <end position="844"/>
    </location>
</feature>
<accession>A0A8J9YEL6</accession>
<keyword evidence="1" id="KW-0176">Collagen</keyword>
<dbReference type="GO" id="GO:0005581">
    <property type="term" value="C:collagen trimer"/>
    <property type="evidence" value="ECO:0007669"/>
    <property type="project" value="UniProtKB-KW"/>
</dbReference>
<name>A0A8J9YEL6_9NEOP</name>
<dbReference type="Gene3D" id="3.10.100.10">
    <property type="entry name" value="Mannose-Binding Protein A, subunit A"/>
    <property type="match status" value="1"/>
</dbReference>
<evidence type="ECO:0000259" key="3">
    <source>
        <dbReference type="Pfam" id="PF06482"/>
    </source>
</evidence>
<feature type="compositionally biased region" description="Basic and acidic residues" evidence="2">
    <location>
        <begin position="380"/>
        <end position="392"/>
    </location>
</feature>